<sequence length="44" mass="5081">MLNADGSVVTHHLYRRHTYIIIAIATILIHAAIYQQHQHKQNSC</sequence>
<feature type="transmembrane region" description="Helical" evidence="1">
    <location>
        <begin position="17"/>
        <end position="34"/>
    </location>
</feature>
<gene>
    <name evidence="2" type="ORF">EVA_06840</name>
</gene>
<name>J9GRB8_9ZZZZ</name>
<accession>J9GRB8</accession>
<reference evidence="2" key="1">
    <citation type="journal article" date="2012" name="PLoS ONE">
        <title>Gene sets for utilization of primary and secondary nutrition supplies in the distal gut of endangered iberian lynx.</title>
        <authorList>
            <person name="Alcaide M."/>
            <person name="Messina E."/>
            <person name="Richter M."/>
            <person name="Bargiela R."/>
            <person name="Peplies J."/>
            <person name="Huws S.A."/>
            <person name="Newbold C.J."/>
            <person name="Golyshin P.N."/>
            <person name="Simon M.A."/>
            <person name="Lopez G."/>
            <person name="Yakimov M.M."/>
            <person name="Ferrer M."/>
        </authorList>
    </citation>
    <scope>NUCLEOTIDE SEQUENCE</scope>
</reference>
<keyword evidence="1" id="KW-0812">Transmembrane</keyword>
<keyword evidence="1" id="KW-0472">Membrane</keyword>
<evidence type="ECO:0000313" key="2">
    <source>
        <dbReference type="EMBL" id="EJX05048.1"/>
    </source>
</evidence>
<dbReference type="EMBL" id="AMCI01001597">
    <property type="protein sequence ID" value="EJX05048.1"/>
    <property type="molecule type" value="Genomic_DNA"/>
</dbReference>
<comment type="caution">
    <text evidence="2">The sequence shown here is derived from an EMBL/GenBank/DDBJ whole genome shotgun (WGS) entry which is preliminary data.</text>
</comment>
<keyword evidence="1" id="KW-1133">Transmembrane helix</keyword>
<protein>
    <submittedName>
        <fullName evidence="2">Uncharacterized protein</fullName>
    </submittedName>
</protein>
<organism evidence="2">
    <name type="scientific">gut metagenome</name>
    <dbReference type="NCBI Taxonomy" id="749906"/>
    <lineage>
        <taxon>unclassified sequences</taxon>
        <taxon>metagenomes</taxon>
        <taxon>organismal metagenomes</taxon>
    </lineage>
</organism>
<evidence type="ECO:0000256" key="1">
    <source>
        <dbReference type="SAM" id="Phobius"/>
    </source>
</evidence>
<dbReference type="AlphaFoldDB" id="J9GRB8"/>
<proteinExistence type="predicted"/>